<feature type="chain" id="PRO_5045547886" evidence="2">
    <location>
        <begin position="25"/>
        <end position="426"/>
    </location>
</feature>
<protein>
    <submittedName>
        <fullName evidence="4">ABC transporter binding protein NosD</fullName>
    </submittedName>
</protein>
<gene>
    <name evidence="4" type="primary">nosD_2</name>
    <name evidence="4" type="ORF">BACCIP111895_03657</name>
</gene>
<dbReference type="RefSeq" id="WP_248736722.1">
    <property type="nucleotide sequence ID" value="NZ_CALBWS010000027.1"/>
</dbReference>
<dbReference type="SMART" id="SM00710">
    <property type="entry name" value="PbH1"/>
    <property type="match status" value="7"/>
</dbReference>
<dbReference type="InterPro" id="IPR011050">
    <property type="entry name" value="Pectin_lyase_fold/virulence"/>
</dbReference>
<dbReference type="Proteomes" id="UP000838308">
    <property type="component" value="Unassembled WGS sequence"/>
</dbReference>
<accession>A0ABN8KV90</accession>
<feature type="signal peptide" evidence="2">
    <location>
        <begin position="1"/>
        <end position="24"/>
    </location>
</feature>
<organism evidence="4 5">
    <name type="scientific">Neobacillus rhizosphaerae</name>
    <dbReference type="NCBI Taxonomy" id="2880965"/>
    <lineage>
        <taxon>Bacteria</taxon>
        <taxon>Bacillati</taxon>
        <taxon>Bacillota</taxon>
        <taxon>Bacilli</taxon>
        <taxon>Bacillales</taxon>
        <taxon>Bacillaceae</taxon>
        <taxon>Neobacillus</taxon>
    </lineage>
</organism>
<reference evidence="4" key="1">
    <citation type="submission" date="2022-04" db="EMBL/GenBank/DDBJ databases">
        <authorList>
            <person name="Criscuolo A."/>
        </authorList>
    </citation>
    <scope>NUCLEOTIDE SEQUENCE</scope>
    <source>
        <strain evidence="4">CIP111895</strain>
    </source>
</reference>
<dbReference type="InterPro" id="IPR012334">
    <property type="entry name" value="Pectin_lyas_fold"/>
</dbReference>
<sequence>MRVVVKLFFMAVMISLLGGKEAFAEASLQSQINALPEGAVLKLQEGIYDEAIVLKRPIVLEGEKGTIFKSCSSKPALTITGKNVSLKHIKIVGCQKAESSSAIYLSGKQHQLEDITIEGSNLGMKLDEVKNSRFRAITITGRTKANGFDLWESHHNTFEGIQIDHVQDGFYMENSHYNTFRGNTINDSRYGLHVMFSDNITASKNVSARNFTGAMVMGTHHSVFEDNQLIENNQNVNAQGLLLFDVHDSTIRHNRISDNRVGMFIEDSSGNKMVGNEFSANFVGAQMNRIEKNVIKGNAFISNVNDFQATDGTDNTIQKNYWDAALKLDTDGDGMSNLAYSADPFFLHLTMETPPYQLFFQHPGMMLLQKMLKSPEELLVTDKEPLMKNELKNHIQPEQQRTIFWFICLAMIFASLLVIYFGRKKT</sequence>
<proteinExistence type="predicted"/>
<dbReference type="InterPro" id="IPR022441">
    <property type="entry name" value="Para_beta_helix_rpt-2"/>
</dbReference>
<dbReference type="Gene3D" id="2.160.20.10">
    <property type="entry name" value="Single-stranded right-handed beta-helix, Pectin lyase-like"/>
    <property type="match status" value="1"/>
</dbReference>
<feature type="domain" description="Periplasmic copper-binding protein NosD beta helix" evidence="3">
    <location>
        <begin position="138"/>
        <end position="324"/>
    </location>
</feature>
<dbReference type="InterPro" id="IPR007742">
    <property type="entry name" value="NosD_dom"/>
</dbReference>
<evidence type="ECO:0000256" key="1">
    <source>
        <dbReference type="SAM" id="Phobius"/>
    </source>
</evidence>
<keyword evidence="5" id="KW-1185">Reference proteome</keyword>
<dbReference type="InterPro" id="IPR006626">
    <property type="entry name" value="PbH1"/>
</dbReference>
<evidence type="ECO:0000313" key="5">
    <source>
        <dbReference type="Proteomes" id="UP000838308"/>
    </source>
</evidence>
<name>A0ABN8KV90_9BACI</name>
<dbReference type="SUPFAM" id="SSF51126">
    <property type="entry name" value="Pectin lyase-like"/>
    <property type="match status" value="1"/>
</dbReference>
<feature type="transmembrane region" description="Helical" evidence="1">
    <location>
        <begin position="403"/>
        <end position="422"/>
    </location>
</feature>
<comment type="caution">
    <text evidence="4">The sequence shown here is derived from an EMBL/GenBank/DDBJ whole genome shotgun (WGS) entry which is preliminary data.</text>
</comment>
<evidence type="ECO:0000313" key="4">
    <source>
        <dbReference type="EMBL" id="CAH2716470.1"/>
    </source>
</evidence>
<dbReference type="NCBIfam" id="TIGR03804">
    <property type="entry name" value="para_beta_helix"/>
    <property type="match status" value="2"/>
</dbReference>
<dbReference type="EMBL" id="CALBWS010000027">
    <property type="protein sequence ID" value="CAH2716470.1"/>
    <property type="molecule type" value="Genomic_DNA"/>
</dbReference>
<evidence type="ECO:0000259" key="3">
    <source>
        <dbReference type="Pfam" id="PF05048"/>
    </source>
</evidence>
<keyword evidence="1" id="KW-0812">Transmembrane</keyword>
<keyword evidence="1" id="KW-1133">Transmembrane helix</keyword>
<evidence type="ECO:0000256" key="2">
    <source>
        <dbReference type="SAM" id="SignalP"/>
    </source>
</evidence>
<keyword evidence="2" id="KW-0732">Signal</keyword>
<dbReference type="Pfam" id="PF05048">
    <property type="entry name" value="NosD"/>
    <property type="match status" value="1"/>
</dbReference>
<keyword evidence="1" id="KW-0472">Membrane</keyword>